<proteinExistence type="inferred from homology"/>
<evidence type="ECO:0000256" key="3">
    <source>
        <dbReference type="ARBA" id="ARBA00022989"/>
    </source>
</evidence>
<dbReference type="Pfam" id="PF07690">
    <property type="entry name" value="MFS_1"/>
    <property type="match status" value="1"/>
</dbReference>
<protein>
    <submittedName>
        <fullName evidence="9">Putative inorganic phosphate transporter 1-3</fullName>
    </submittedName>
</protein>
<dbReference type="Gene3D" id="1.20.1250.20">
    <property type="entry name" value="MFS general substrate transporter like domains"/>
    <property type="match status" value="1"/>
</dbReference>
<name>A0A5B7ACH2_DAVIN</name>
<feature type="transmembrane region" description="Helical" evidence="7">
    <location>
        <begin position="24"/>
        <end position="45"/>
    </location>
</feature>
<comment type="subcellular location">
    <subcellularLocation>
        <location evidence="1">Membrane</location>
        <topology evidence="1">Multi-pass membrane protein</topology>
    </subcellularLocation>
</comment>
<dbReference type="InterPro" id="IPR011701">
    <property type="entry name" value="MFS"/>
</dbReference>
<feature type="transmembrane region" description="Helical" evidence="7">
    <location>
        <begin position="119"/>
        <end position="139"/>
    </location>
</feature>
<dbReference type="SUPFAM" id="SSF103473">
    <property type="entry name" value="MFS general substrate transporter"/>
    <property type="match status" value="1"/>
</dbReference>
<reference evidence="9" key="1">
    <citation type="submission" date="2019-08" db="EMBL/GenBank/DDBJ databases">
        <title>Reference gene set and small RNA set construction with multiple tissues from Davidia involucrata Baill.</title>
        <authorList>
            <person name="Yang H."/>
            <person name="Zhou C."/>
            <person name="Li G."/>
            <person name="Wang J."/>
            <person name="Gao P."/>
            <person name="Wang M."/>
            <person name="Wang R."/>
            <person name="Zhao Y."/>
        </authorList>
    </citation>
    <scope>NUCLEOTIDE SEQUENCE</scope>
    <source>
        <tissue evidence="9">Mixed with DoveR01_LX</tissue>
    </source>
</reference>
<evidence type="ECO:0000256" key="4">
    <source>
        <dbReference type="ARBA" id="ARBA00023136"/>
    </source>
</evidence>
<dbReference type="PANTHER" id="PTHR24064">
    <property type="entry name" value="SOLUTE CARRIER FAMILY 22 MEMBER"/>
    <property type="match status" value="1"/>
</dbReference>
<sequence>MADETGAVFSALDNAKTQLYHFKAFVIAGMGFFTDAYDFFCITAVTKLIGCTLPTHVNNAITGVALCGTLAGQLFFGWLGDKLRRKKVYGITFVTMVGCAIASGLSFGSTAQSVITSLYFFWFWLGFGIGGDYPLSAAIMSEYTNQKTRGAFVAAVIVMQGMGILVAGAVAMIASRMFLAANNVLFTQSQEDFVWQIVLMFSAVPAALSYSRNC</sequence>
<comment type="similarity">
    <text evidence="5">Belongs to the major facilitator superfamily. Phosphate:H(+) symporter (TC 2.A.1.9) family.</text>
</comment>
<gene>
    <name evidence="9" type="ORF">Din_023798</name>
</gene>
<evidence type="ECO:0000256" key="2">
    <source>
        <dbReference type="ARBA" id="ARBA00022692"/>
    </source>
</evidence>
<evidence type="ECO:0000256" key="6">
    <source>
        <dbReference type="ARBA" id="ARBA00049011"/>
    </source>
</evidence>
<feature type="domain" description="Major facilitator superfamily (MFS) profile" evidence="8">
    <location>
        <begin position="24"/>
        <end position="214"/>
    </location>
</feature>
<dbReference type="InterPro" id="IPR036259">
    <property type="entry name" value="MFS_trans_sf"/>
</dbReference>
<feature type="transmembrane region" description="Helical" evidence="7">
    <location>
        <begin position="151"/>
        <end position="173"/>
    </location>
</feature>
<dbReference type="PROSITE" id="PS50850">
    <property type="entry name" value="MFS"/>
    <property type="match status" value="1"/>
</dbReference>
<feature type="transmembrane region" description="Helical" evidence="7">
    <location>
        <begin position="193"/>
        <end position="211"/>
    </location>
</feature>
<organism evidence="9">
    <name type="scientific">Davidia involucrata</name>
    <name type="common">Dove tree</name>
    <dbReference type="NCBI Taxonomy" id="16924"/>
    <lineage>
        <taxon>Eukaryota</taxon>
        <taxon>Viridiplantae</taxon>
        <taxon>Streptophyta</taxon>
        <taxon>Embryophyta</taxon>
        <taxon>Tracheophyta</taxon>
        <taxon>Spermatophyta</taxon>
        <taxon>Magnoliopsida</taxon>
        <taxon>eudicotyledons</taxon>
        <taxon>Gunneridae</taxon>
        <taxon>Pentapetalae</taxon>
        <taxon>asterids</taxon>
        <taxon>Cornales</taxon>
        <taxon>Nyssaceae</taxon>
        <taxon>Davidia</taxon>
    </lineage>
</organism>
<keyword evidence="4 7" id="KW-0472">Membrane</keyword>
<accession>A0A5B7ACH2</accession>
<keyword evidence="2 7" id="KW-0812">Transmembrane</keyword>
<feature type="transmembrane region" description="Helical" evidence="7">
    <location>
        <begin position="57"/>
        <end position="76"/>
    </location>
</feature>
<dbReference type="AlphaFoldDB" id="A0A5B7ACH2"/>
<dbReference type="EMBL" id="GHES01023798">
    <property type="protein sequence ID" value="MPA54357.1"/>
    <property type="molecule type" value="Transcribed_RNA"/>
</dbReference>
<dbReference type="GO" id="GO:0016020">
    <property type="term" value="C:membrane"/>
    <property type="evidence" value="ECO:0007669"/>
    <property type="project" value="UniProtKB-SubCell"/>
</dbReference>
<comment type="catalytic activity">
    <reaction evidence="6">
        <text>phosphate(in) + H(+)(in) = phosphate(out) + H(+)(out)</text>
        <dbReference type="Rhea" id="RHEA:29939"/>
        <dbReference type="ChEBI" id="CHEBI:15378"/>
        <dbReference type="ChEBI" id="CHEBI:43474"/>
    </reaction>
    <physiologicalReaction direction="right-to-left" evidence="6">
        <dbReference type="Rhea" id="RHEA:29941"/>
    </physiologicalReaction>
</comment>
<dbReference type="InterPro" id="IPR020846">
    <property type="entry name" value="MFS_dom"/>
</dbReference>
<evidence type="ECO:0000259" key="8">
    <source>
        <dbReference type="PROSITE" id="PS50850"/>
    </source>
</evidence>
<evidence type="ECO:0000313" key="9">
    <source>
        <dbReference type="EMBL" id="MPA54357.1"/>
    </source>
</evidence>
<keyword evidence="3 7" id="KW-1133">Transmembrane helix</keyword>
<dbReference type="GO" id="GO:0022857">
    <property type="term" value="F:transmembrane transporter activity"/>
    <property type="evidence" value="ECO:0007669"/>
    <property type="project" value="InterPro"/>
</dbReference>
<evidence type="ECO:0000256" key="7">
    <source>
        <dbReference type="SAM" id="Phobius"/>
    </source>
</evidence>
<feature type="transmembrane region" description="Helical" evidence="7">
    <location>
        <begin position="88"/>
        <end position="107"/>
    </location>
</feature>
<evidence type="ECO:0000256" key="1">
    <source>
        <dbReference type="ARBA" id="ARBA00004141"/>
    </source>
</evidence>
<evidence type="ECO:0000256" key="5">
    <source>
        <dbReference type="ARBA" id="ARBA00044504"/>
    </source>
</evidence>